<dbReference type="SMART" id="SM00449">
    <property type="entry name" value="SPRY"/>
    <property type="match status" value="1"/>
</dbReference>
<dbReference type="OrthoDB" id="5951542at2759"/>
<dbReference type="Pfam" id="PF07525">
    <property type="entry name" value="SOCS_box"/>
    <property type="match status" value="1"/>
</dbReference>
<dbReference type="InterPro" id="IPR035754">
    <property type="entry name" value="SPRY_SPSB3"/>
</dbReference>
<dbReference type="CDD" id="cd12876">
    <property type="entry name" value="SPRY_SOCS3"/>
    <property type="match status" value="1"/>
</dbReference>
<reference evidence="9" key="2">
    <citation type="submission" date="2020-11" db="EMBL/GenBank/DDBJ databases">
        <authorList>
            <person name="McCartney M.A."/>
            <person name="Auch B."/>
            <person name="Kono T."/>
            <person name="Mallez S."/>
            <person name="Becker A."/>
            <person name="Gohl D.M."/>
            <person name="Silverstein K.A.T."/>
            <person name="Koren S."/>
            <person name="Bechman K.B."/>
            <person name="Herman A."/>
            <person name="Abrahante J.E."/>
            <person name="Garbe J."/>
        </authorList>
    </citation>
    <scope>NUCLEOTIDE SEQUENCE</scope>
    <source>
        <strain evidence="9">Duluth1</strain>
        <tissue evidence="9">Whole animal</tissue>
    </source>
</reference>
<evidence type="ECO:0000256" key="6">
    <source>
        <dbReference type="ARBA" id="ARBA00023242"/>
    </source>
</evidence>
<dbReference type="SMART" id="SM00253">
    <property type="entry name" value="SOCS"/>
    <property type="match status" value="1"/>
</dbReference>
<dbReference type="GO" id="GO:0035556">
    <property type="term" value="P:intracellular signal transduction"/>
    <property type="evidence" value="ECO:0007669"/>
    <property type="project" value="InterPro"/>
</dbReference>
<reference evidence="9" key="1">
    <citation type="journal article" date="2019" name="bioRxiv">
        <title>The Genome of the Zebra Mussel, Dreissena polymorpha: A Resource for Invasive Species Research.</title>
        <authorList>
            <person name="McCartney M.A."/>
            <person name="Auch B."/>
            <person name="Kono T."/>
            <person name="Mallez S."/>
            <person name="Zhang Y."/>
            <person name="Obille A."/>
            <person name="Becker A."/>
            <person name="Abrahante J.E."/>
            <person name="Garbe J."/>
            <person name="Badalamenti J.P."/>
            <person name="Herman A."/>
            <person name="Mangelson H."/>
            <person name="Liachko I."/>
            <person name="Sullivan S."/>
            <person name="Sone E.D."/>
            <person name="Koren S."/>
            <person name="Silverstein K.A.T."/>
            <person name="Beckman K.B."/>
            <person name="Gohl D.M."/>
        </authorList>
    </citation>
    <scope>NUCLEOTIDE SEQUENCE</scope>
    <source>
        <strain evidence="9">Duluth1</strain>
        <tissue evidence="9">Whole animal</tissue>
    </source>
</reference>
<protein>
    <recommendedName>
        <fullName evidence="4">SPRY domain-containing SOCS box protein 3</fullName>
    </recommendedName>
</protein>
<keyword evidence="10" id="KW-1185">Reference proteome</keyword>
<sequence length="231" mass="26399">MVQCQSDLMSLMLQGCDDYWAWNKQEKSHEVKLIGNRHQTAHFHPKWSNGTAAVRGTRCLNYGTHYWEIRVSQRLFGTSMMFGVGTKNACLHVDSFVNLIGEDVQSWGISHKGIAWHDGKGRNFTKPFRENEATTVGMLFDWQKGTLSYFKDGESLGVAFTGLNRVNQELYPIVSSTAAKTEMTLGRRRRLYHSLQDRCRAAIVSKVQEPKKIDALPIPNIMRSFLKETLR</sequence>
<proteinExistence type="inferred from homology"/>
<dbReference type="GO" id="GO:0005737">
    <property type="term" value="C:cytoplasm"/>
    <property type="evidence" value="ECO:0007669"/>
    <property type="project" value="UniProtKB-SubCell"/>
</dbReference>
<dbReference type="InterPro" id="IPR043136">
    <property type="entry name" value="B30.2/SPRY_sf"/>
</dbReference>
<dbReference type="InterPro" id="IPR003877">
    <property type="entry name" value="SPRY_dom"/>
</dbReference>
<organism evidence="9 10">
    <name type="scientific">Dreissena polymorpha</name>
    <name type="common">Zebra mussel</name>
    <name type="synonym">Mytilus polymorpha</name>
    <dbReference type="NCBI Taxonomy" id="45954"/>
    <lineage>
        <taxon>Eukaryota</taxon>
        <taxon>Metazoa</taxon>
        <taxon>Spiralia</taxon>
        <taxon>Lophotrochozoa</taxon>
        <taxon>Mollusca</taxon>
        <taxon>Bivalvia</taxon>
        <taxon>Autobranchia</taxon>
        <taxon>Heteroconchia</taxon>
        <taxon>Euheterodonta</taxon>
        <taxon>Imparidentia</taxon>
        <taxon>Neoheterodontei</taxon>
        <taxon>Myida</taxon>
        <taxon>Dreissenoidea</taxon>
        <taxon>Dreissenidae</taxon>
        <taxon>Dreissena</taxon>
    </lineage>
</organism>
<dbReference type="InterPro" id="IPR001870">
    <property type="entry name" value="B30.2/SPRY"/>
</dbReference>
<dbReference type="FunFam" id="2.60.120.920:FF:000078">
    <property type="entry name" value="GD12021"/>
    <property type="match status" value="1"/>
</dbReference>
<evidence type="ECO:0000256" key="4">
    <source>
        <dbReference type="ARBA" id="ARBA00014684"/>
    </source>
</evidence>
<accession>A0A9D3YD71</accession>
<dbReference type="GO" id="GO:0005634">
    <property type="term" value="C:nucleus"/>
    <property type="evidence" value="ECO:0007669"/>
    <property type="project" value="UniProtKB-SubCell"/>
</dbReference>
<dbReference type="PROSITE" id="PS50188">
    <property type="entry name" value="B302_SPRY"/>
    <property type="match status" value="1"/>
</dbReference>
<dbReference type="AlphaFoldDB" id="A0A9D3YD71"/>
<evidence type="ECO:0000259" key="7">
    <source>
        <dbReference type="PROSITE" id="PS50188"/>
    </source>
</evidence>
<dbReference type="Pfam" id="PF00622">
    <property type="entry name" value="SPRY"/>
    <property type="match status" value="1"/>
</dbReference>
<dbReference type="InterPro" id="IPR001496">
    <property type="entry name" value="SOCS_box"/>
</dbReference>
<dbReference type="PANTHER" id="PTHR12245">
    <property type="entry name" value="SPRY DOMAIN CONTAINING SOCS BOX PROTEIN"/>
    <property type="match status" value="1"/>
</dbReference>
<dbReference type="PROSITE" id="PS50225">
    <property type="entry name" value="SOCS"/>
    <property type="match status" value="1"/>
</dbReference>
<dbReference type="GO" id="GO:0019005">
    <property type="term" value="C:SCF ubiquitin ligase complex"/>
    <property type="evidence" value="ECO:0007669"/>
    <property type="project" value="TreeGrafter"/>
</dbReference>
<comment type="similarity">
    <text evidence="3">Belongs to the SPSB family.</text>
</comment>
<feature type="domain" description="B30.2/SPRY" evidence="7">
    <location>
        <begin position="1"/>
        <end position="192"/>
    </location>
</feature>
<dbReference type="PANTHER" id="PTHR12245:SF12">
    <property type="entry name" value="SPRY DOMAIN-CONTAINING SOCS BOX PROTEIN 3"/>
    <property type="match status" value="1"/>
</dbReference>
<feature type="domain" description="SOCS box" evidence="8">
    <location>
        <begin position="185"/>
        <end position="231"/>
    </location>
</feature>
<evidence type="ECO:0000256" key="1">
    <source>
        <dbReference type="ARBA" id="ARBA00004123"/>
    </source>
</evidence>
<keyword evidence="5" id="KW-0963">Cytoplasm</keyword>
<dbReference type="GO" id="GO:0043161">
    <property type="term" value="P:proteasome-mediated ubiquitin-dependent protein catabolic process"/>
    <property type="evidence" value="ECO:0007669"/>
    <property type="project" value="TreeGrafter"/>
</dbReference>
<dbReference type="Proteomes" id="UP000828390">
    <property type="component" value="Unassembled WGS sequence"/>
</dbReference>
<evidence type="ECO:0000313" key="9">
    <source>
        <dbReference type="EMBL" id="KAH3698383.1"/>
    </source>
</evidence>
<evidence type="ECO:0000259" key="8">
    <source>
        <dbReference type="PROSITE" id="PS50225"/>
    </source>
</evidence>
<dbReference type="Gene3D" id="1.10.750.20">
    <property type="entry name" value="SOCS box"/>
    <property type="match status" value="1"/>
</dbReference>
<comment type="caution">
    <text evidence="9">The sequence shown here is derived from an EMBL/GenBank/DDBJ whole genome shotgun (WGS) entry which is preliminary data.</text>
</comment>
<gene>
    <name evidence="9" type="ORF">DPMN_085903</name>
</gene>
<evidence type="ECO:0000313" key="10">
    <source>
        <dbReference type="Proteomes" id="UP000828390"/>
    </source>
</evidence>
<dbReference type="InterPro" id="IPR050672">
    <property type="entry name" value="FBXO45-Fsn/SPSB_families"/>
</dbReference>
<dbReference type="Gene3D" id="2.60.120.920">
    <property type="match status" value="1"/>
</dbReference>
<dbReference type="EMBL" id="JAIWYP010000016">
    <property type="protein sequence ID" value="KAH3698383.1"/>
    <property type="molecule type" value="Genomic_DNA"/>
</dbReference>
<dbReference type="InterPro" id="IPR013320">
    <property type="entry name" value="ConA-like_dom_sf"/>
</dbReference>
<comment type="subcellular location">
    <subcellularLocation>
        <location evidence="2">Cytoplasm</location>
    </subcellularLocation>
    <subcellularLocation>
        <location evidence="1">Nucleus</location>
    </subcellularLocation>
</comment>
<keyword evidence="6" id="KW-0539">Nucleus</keyword>
<dbReference type="SUPFAM" id="SSF49899">
    <property type="entry name" value="Concanavalin A-like lectins/glucanases"/>
    <property type="match status" value="1"/>
</dbReference>
<dbReference type="InterPro" id="IPR036036">
    <property type="entry name" value="SOCS_box-like_dom_sf"/>
</dbReference>
<name>A0A9D3YD71_DREPO</name>
<evidence type="ECO:0000256" key="3">
    <source>
        <dbReference type="ARBA" id="ARBA00010910"/>
    </source>
</evidence>
<evidence type="ECO:0000256" key="2">
    <source>
        <dbReference type="ARBA" id="ARBA00004496"/>
    </source>
</evidence>
<evidence type="ECO:0000256" key="5">
    <source>
        <dbReference type="ARBA" id="ARBA00022490"/>
    </source>
</evidence>
<dbReference type="SUPFAM" id="SSF158235">
    <property type="entry name" value="SOCS box-like"/>
    <property type="match status" value="1"/>
</dbReference>